<dbReference type="SUPFAM" id="SSF53649">
    <property type="entry name" value="Alkaline phosphatase-like"/>
    <property type="match status" value="1"/>
</dbReference>
<comment type="caution">
    <text evidence="2">The sequence shown here is derived from an EMBL/GenBank/DDBJ whole genome shotgun (WGS) entry which is preliminary data.</text>
</comment>
<evidence type="ECO:0000256" key="1">
    <source>
        <dbReference type="SAM" id="Phobius"/>
    </source>
</evidence>
<keyword evidence="1" id="KW-0812">Transmembrane</keyword>
<keyword evidence="1" id="KW-1133">Transmembrane helix</keyword>
<evidence type="ECO:0000313" key="2">
    <source>
        <dbReference type="EMBL" id="KAJ8302299.1"/>
    </source>
</evidence>
<protein>
    <submittedName>
        <fullName evidence="2">Uncharacterized protein</fullName>
    </submittedName>
</protein>
<proteinExistence type="predicted"/>
<dbReference type="EMBL" id="JARBDR010000918">
    <property type="protein sequence ID" value="KAJ8302299.1"/>
    <property type="molecule type" value="Genomic_DNA"/>
</dbReference>
<name>A0ABQ9EAC5_TEGGR</name>
<sequence>MIIVGNLTVRSVRHYTMYRLYTDGILMSFVKVHPRDPDFPTYKDSGPLVGFHGYDNLDQEMGAIFVGIGPDFKVNYGAKPFANVNLYQLMCHLLGLTPAPNNGTWSTVSDMLVDWNSPNGAVNPLPNIIIFISFFITLSVMLKLTNIANINDMK</sequence>
<dbReference type="Gene3D" id="3.40.720.10">
    <property type="entry name" value="Alkaline Phosphatase, subunit A"/>
    <property type="match status" value="1"/>
</dbReference>
<keyword evidence="1" id="KW-0472">Membrane</keyword>
<dbReference type="PANTHER" id="PTHR10151">
    <property type="entry name" value="ECTONUCLEOTIDE PYROPHOSPHATASE/PHOSPHODIESTERASE"/>
    <property type="match status" value="1"/>
</dbReference>
<dbReference type="PANTHER" id="PTHR10151:SF120">
    <property type="entry name" value="BIS(5'-ADENOSYL)-TRIPHOSPHATASE"/>
    <property type="match status" value="1"/>
</dbReference>
<accession>A0ABQ9EAC5</accession>
<gene>
    <name evidence="2" type="ORF">KUTeg_021286</name>
</gene>
<dbReference type="Proteomes" id="UP001217089">
    <property type="component" value="Unassembled WGS sequence"/>
</dbReference>
<feature type="transmembrane region" description="Helical" evidence="1">
    <location>
        <begin position="125"/>
        <end position="144"/>
    </location>
</feature>
<reference evidence="2 3" key="1">
    <citation type="submission" date="2022-12" db="EMBL/GenBank/DDBJ databases">
        <title>Chromosome-level genome of Tegillarca granosa.</title>
        <authorList>
            <person name="Kim J."/>
        </authorList>
    </citation>
    <scope>NUCLEOTIDE SEQUENCE [LARGE SCALE GENOMIC DNA]</scope>
    <source>
        <strain evidence="2">Teg-2019</strain>
        <tissue evidence="2">Adductor muscle</tissue>
    </source>
</reference>
<evidence type="ECO:0000313" key="3">
    <source>
        <dbReference type="Proteomes" id="UP001217089"/>
    </source>
</evidence>
<dbReference type="InterPro" id="IPR017850">
    <property type="entry name" value="Alkaline_phosphatase_core_sf"/>
</dbReference>
<organism evidence="2 3">
    <name type="scientific">Tegillarca granosa</name>
    <name type="common">Malaysian cockle</name>
    <name type="synonym">Anadara granosa</name>
    <dbReference type="NCBI Taxonomy" id="220873"/>
    <lineage>
        <taxon>Eukaryota</taxon>
        <taxon>Metazoa</taxon>
        <taxon>Spiralia</taxon>
        <taxon>Lophotrochozoa</taxon>
        <taxon>Mollusca</taxon>
        <taxon>Bivalvia</taxon>
        <taxon>Autobranchia</taxon>
        <taxon>Pteriomorphia</taxon>
        <taxon>Arcoida</taxon>
        <taxon>Arcoidea</taxon>
        <taxon>Arcidae</taxon>
        <taxon>Tegillarca</taxon>
    </lineage>
</organism>
<keyword evidence="3" id="KW-1185">Reference proteome</keyword>